<dbReference type="Pfam" id="PF13491">
    <property type="entry name" value="FtsK_4TM"/>
    <property type="match status" value="1"/>
</dbReference>
<feature type="region of interest" description="Disordered" evidence="14">
    <location>
        <begin position="745"/>
        <end position="769"/>
    </location>
</feature>
<keyword evidence="11 15" id="KW-0472">Membrane</keyword>
<evidence type="ECO:0000256" key="6">
    <source>
        <dbReference type="ARBA" id="ARBA00022741"/>
    </source>
</evidence>
<evidence type="ECO:0000256" key="4">
    <source>
        <dbReference type="ARBA" id="ARBA00022618"/>
    </source>
</evidence>
<feature type="compositionally biased region" description="Basic and acidic residues" evidence="14">
    <location>
        <begin position="1"/>
        <end position="14"/>
    </location>
</feature>
<reference evidence="17" key="1">
    <citation type="submission" date="2021-03" db="EMBL/GenBank/DDBJ databases">
        <title>Acanthopleuribacteraceae sp. M133.</title>
        <authorList>
            <person name="Wang G."/>
        </authorList>
    </citation>
    <scope>NUCLEOTIDE SEQUENCE</scope>
    <source>
        <strain evidence="17">M133</strain>
    </source>
</reference>
<dbReference type="Gene3D" id="3.30.980.40">
    <property type="match status" value="1"/>
</dbReference>
<dbReference type="InterPro" id="IPR036388">
    <property type="entry name" value="WH-like_DNA-bd_sf"/>
</dbReference>
<dbReference type="PROSITE" id="PS50901">
    <property type="entry name" value="FTSK"/>
    <property type="match status" value="1"/>
</dbReference>
<evidence type="ECO:0000256" key="14">
    <source>
        <dbReference type="SAM" id="MobiDB-lite"/>
    </source>
</evidence>
<dbReference type="AlphaFoldDB" id="A0A8A4TP04"/>
<comment type="similarity">
    <text evidence="2">Belongs to the FtsK/SpoIIIE/SftA family.</text>
</comment>
<dbReference type="CDD" id="cd01127">
    <property type="entry name" value="TrwB_TraG_TraD_VirD4"/>
    <property type="match status" value="1"/>
</dbReference>
<keyword evidence="5 15" id="KW-0812">Transmembrane</keyword>
<evidence type="ECO:0000256" key="2">
    <source>
        <dbReference type="ARBA" id="ARBA00006474"/>
    </source>
</evidence>
<evidence type="ECO:0000256" key="15">
    <source>
        <dbReference type="SAM" id="Phobius"/>
    </source>
</evidence>
<feature type="binding site" evidence="13">
    <location>
        <begin position="501"/>
        <end position="508"/>
    </location>
    <ligand>
        <name>ATP</name>
        <dbReference type="ChEBI" id="CHEBI:30616"/>
    </ligand>
</feature>
<dbReference type="Gene3D" id="3.40.50.300">
    <property type="entry name" value="P-loop containing nucleotide triphosphate hydrolases"/>
    <property type="match status" value="1"/>
</dbReference>
<feature type="domain" description="FtsK" evidence="16">
    <location>
        <begin position="484"/>
        <end position="683"/>
    </location>
</feature>
<evidence type="ECO:0000256" key="9">
    <source>
        <dbReference type="ARBA" id="ARBA00022989"/>
    </source>
</evidence>
<comment type="subcellular location">
    <subcellularLocation>
        <location evidence="1">Cell membrane</location>
        <topology evidence="1">Multi-pass membrane protein</topology>
    </subcellularLocation>
</comment>
<dbReference type="Proteomes" id="UP000663929">
    <property type="component" value="Chromosome"/>
</dbReference>
<dbReference type="EMBL" id="CP071793">
    <property type="protein sequence ID" value="QTD50822.1"/>
    <property type="molecule type" value="Genomic_DNA"/>
</dbReference>
<dbReference type="GO" id="GO:0003677">
    <property type="term" value="F:DNA binding"/>
    <property type="evidence" value="ECO:0007669"/>
    <property type="project" value="UniProtKB-KW"/>
</dbReference>
<evidence type="ECO:0000256" key="5">
    <source>
        <dbReference type="ARBA" id="ARBA00022692"/>
    </source>
</evidence>
<dbReference type="InterPro" id="IPR025199">
    <property type="entry name" value="FtsK_4TM"/>
</dbReference>
<keyword evidence="6 13" id="KW-0547">Nucleotide-binding</keyword>
<proteinExistence type="inferred from homology"/>
<dbReference type="PANTHER" id="PTHR22683">
    <property type="entry name" value="SPORULATION PROTEIN RELATED"/>
    <property type="match status" value="1"/>
</dbReference>
<feature type="compositionally biased region" description="Basic residues" evidence="14">
    <location>
        <begin position="23"/>
        <end position="32"/>
    </location>
</feature>
<dbReference type="SUPFAM" id="SSF46785">
    <property type="entry name" value="Winged helix' DNA-binding domain"/>
    <property type="match status" value="1"/>
</dbReference>
<keyword evidence="10" id="KW-0238">DNA-binding</keyword>
<feature type="transmembrane region" description="Helical" evidence="15">
    <location>
        <begin position="128"/>
        <end position="149"/>
    </location>
</feature>
<accession>A0A8A4TP04</accession>
<dbReference type="GO" id="GO:0051301">
    <property type="term" value="P:cell division"/>
    <property type="evidence" value="ECO:0007669"/>
    <property type="project" value="UniProtKB-KW"/>
</dbReference>
<evidence type="ECO:0000259" key="16">
    <source>
        <dbReference type="PROSITE" id="PS50901"/>
    </source>
</evidence>
<dbReference type="SMART" id="SM00843">
    <property type="entry name" value="Ftsk_gamma"/>
    <property type="match status" value="1"/>
</dbReference>
<dbReference type="Pfam" id="PF17854">
    <property type="entry name" value="FtsK_alpha"/>
    <property type="match status" value="1"/>
</dbReference>
<dbReference type="InterPro" id="IPR041027">
    <property type="entry name" value="FtsK_alpha"/>
</dbReference>
<keyword evidence="12" id="KW-0131">Cell cycle</keyword>
<dbReference type="GO" id="GO:0005886">
    <property type="term" value="C:plasma membrane"/>
    <property type="evidence" value="ECO:0007669"/>
    <property type="project" value="UniProtKB-SubCell"/>
</dbReference>
<dbReference type="InterPro" id="IPR002543">
    <property type="entry name" value="FtsK_dom"/>
</dbReference>
<evidence type="ECO:0000256" key="12">
    <source>
        <dbReference type="ARBA" id="ARBA00023306"/>
    </source>
</evidence>
<dbReference type="Pfam" id="PF01580">
    <property type="entry name" value="FtsK_SpoIIIE"/>
    <property type="match status" value="1"/>
</dbReference>
<feature type="region of interest" description="Disordered" evidence="14">
    <location>
        <begin position="298"/>
        <end position="321"/>
    </location>
</feature>
<protein>
    <submittedName>
        <fullName evidence="17">DNA translocase FtsK</fullName>
    </submittedName>
</protein>
<evidence type="ECO:0000256" key="10">
    <source>
        <dbReference type="ARBA" id="ARBA00023125"/>
    </source>
</evidence>
<keyword evidence="4" id="KW-0132">Cell division</keyword>
<evidence type="ECO:0000256" key="7">
    <source>
        <dbReference type="ARBA" id="ARBA00022829"/>
    </source>
</evidence>
<dbReference type="InterPro" id="IPR018541">
    <property type="entry name" value="Ftsk_gamma"/>
</dbReference>
<evidence type="ECO:0000256" key="13">
    <source>
        <dbReference type="PROSITE-ProRule" id="PRU00289"/>
    </source>
</evidence>
<evidence type="ECO:0000256" key="3">
    <source>
        <dbReference type="ARBA" id="ARBA00022475"/>
    </source>
</evidence>
<dbReference type="InterPro" id="IPR050206">
    <property type="entry name" value="FtsK/SpoIIIE/SftA"/>
</dbReference>
<evidence type="ECO:0000313" key="17">
    <source>
        <dbReference type="EMBL" id="QTD50822.1"/>
    </source>
</evidence>
<evidence type="ECO:0000313" key="18">
    <source>
        <dbReference type="Proteomes" id="UP000663929"/>
    </source>
</evidence>
<dbReference type="GO" id="GO:0005524">
    <property type="term" value="F:ATP binding"/>
    <property type="evidence" value="ECO:0007669"/>
    <property type="project" value="UniProtKB-UniRule"/>
</dbReference>
<keyword evidence="18" id="KW-1185">Reference proteome</keyword>
<dbReference type="GO" id="GO:0007059">
    <property type="term" value="P:chromosome segregation"/>
    <property type="evidence" value="ECO:0007669"/>
    <property type="project" value="UniProtKB-KW"/>
</dbReference>
<feature type="transmembrane region" description="Helical" evidence="15">
    <location>
        <begin position="180"/>
        <end position="198"/>
    </location>
</feature>
<keyword evidence="3" id="KW-1003">Cell membrane</keyword>
<evidence type="ECO:0000256" key="1">
    <source>
        <dbReference type="ARBA" id="ARBA00004651"/>
    </source>
</evidence>
<feature type="region of interest" description="Disordered" evidence="14">
    <location>
        <begin position="1"/>
        <end position="34"/>
    </location>
</feature>
<dbReference type="KEGG" id="scor:J3U87_00005"/>
<evidence type="ECO:0000256" key="8">
    <source>
        <dbReference type="ARBA" id="ARBA00022840"/>
    </source>
</evidence>
<organism evidence="17 18">
    <name type="scientific">Sulfidibacter corallicola</name>
    <dbReference type="NCBI Taxonomy" id="2818388"/>
    <lineage>
        <taxon>Bacteria</taxon>
        <taxon>Pseudomonadati</taxon>
        <taxon>Acidobacteriota</taxon>
        <taxon>Holophagae</taxon>
        <taxon>Acanthopleuribacterales</taxon>
        <taxon>Acanthopleuribacteraceae</taxon>
        <taxon>Sulfidibacter</taxon>
    </lineage>
</organism>
<name>A0A8A4TP04_SULCO</name>
<gene>
    <name evidence="17" type="ORF">J3U87_00005</name>
</gene>
<dbReference type="RefSeq" id="WP_237380872.1">
    <property type="nucleotide sequence ID" value="NZ_CP071793.1"/>
</dbReference>
<feature type="transmembrane region" description="Helical" evidence="15">
    <location>
        <begin position="93"/>
        <end position="116"/>
    </location>
</feature>
<feature type="region of interest" description="Disordered" evidence="14">
    <location>
        <begin position="257"/>
        <end position="279"/>
    </location>
</feature>
<sequence>MTTSTKDLDAEKQDPASTESLKEHRKRVKRRKVSEGRQEPSIVRDVFGLVALLASVSWLLMLISYDPSDPSFLQEGTSKHIPDNLMGKVGANIAALCYQLVGYGSIMFPLAGIYMGYLCIRSKKVNDWFFQIIGAGTGMFVGLTLFGSFSPIMKKEIPILPGGIVGVEMWRFFSGYLNPFGTYVFLFGTASLALLVATQLRLRDIGDLCVRFATMLHGKGAILGQRFKQFLESRRQDRTHQRIIRRELEKLEHNQEVTRDLLAPDPELLRDEPEYDDEDIQVDSQDLDNLPLDEDLTAEEEPAPAPPPRKPPARQPAKQQEADGIVVNPMKQVTATQESFQFVQEMEGDWVYPSSYFFNKASADAKVDEAELVSKAKALEEKLGEFSVTGQMREIHPGPVVTTYEFRPDAGIKYSKIVNLSEDLCLALGAESIRIDRMPGRSSIGMEVPNDKRELITFREMLESEKFAKDKSKLLLSLGKTIDGTPFCADLAKMPHLLIAGQTGSGKSVGINAMICSILMRARPDEVKLIMIDPKMVEMGIYADIPHLLTPVVIDPHEASNSLKWAVGEMERRYRLLAENKFRNLEHYNKAVAGGDMEVEEGKEPLLPLPLIVVVIDELADLMMVARGEVEESIARLAQKSRAIGIHLVLATQRPSVDIITGVIKSNLPSRLSYRVAQKNDSRIILDGNGAETLLGKGDGLFLGPGTARLVRIHAPFLSETEVLDLVRFLKNQGTPIYNHQILKPVETDDGAEEKGGKKKKGKSGGEDPMYDKAARLVVRSGQASVSYLQRKLGLGYARAAKLVDMMEEDGIVGPNVGSKARDILVASDYFDGVDGQER</sequence>
<evidence type="ECO:0000256" key="11">
    <source>
        <dbReference type="ARBA" id="ARBA00023136"/>
    </source>
</evidence>
<dbReference type="InterPro" id="IPR027417">
    <property type="entry name" value="P-loop_NTPase"/>
</dbReference>
<dbReference type="Pfam" id="PF09397">
    <property type="entry name" value="FtsK_gamma"/>
    <property type="match status" value="1"/>
</dbReference>
<keyword evidence="7" id="KW-0159">Chromosome partition</keyword>
<dbReference type="Gene3D" id="1.10.10.10">
    <property type="entry name" value="Winged helix-like DNA-binding domain superfamily/Winged helix DNA-binding domain"/>
    <property type="match status" value="1"/>
</dbReference>
<keyword evidence="9 15" id="KW-1133">Transmembrane helix</keyword>
<dbReference type="SUPFAM" id="SSF52540">
    <property type="entry name" value="P-loop containing nucleoside triphosphate hydrolases"/>
    <property type="match status" value="1"/>
</dbReference>
<feature type="compositionally biased region" description="Pro residues" evidence="14">
    <location>
        <begin position="303"/>
        <end position="314"/>
    </location>
</feature>
<keyword evidence="8 13" id="KW-0067">ATP-binding</keyword>
<dbReference type="InterPro" id="IPR036390">
    <property type="entry name" value="WH_DNA-bd_sf"/>
</dbReference>
<dbReference type="PANTHER" id="PTHR22683:SF41">
    <property type="entry name" value="DNA TRANSLOCASE FTSK"/>
    <property type="match status" value="1"/>
</dbReference>